<feature type="transmembrane region" description="Helical" evidence="1">
    <location>
        <begin position="41"/>
        <end position="64"/>
    </location>
</feature>
<feature type="transmembrane region" description="Helical" evidence="1">
    <location>
        <begin position="12"/>
        <end position="34"/>
    </location>
</feature>
<name>A0A557SXJ7_9ARCH</name>
<evidence type="ECO:0000313" key="2">
    <source>
        <dbReference type="EMBL" id="TVP41329.1"/>
    </source>
</evidence>
<reference evidence="2 3" key="1">
    <citation type="journal article" date="2019" name="Front. Microbiol.">
        <title>Ammonia Oxidation by the Arctic Terrestrial Thaumarchaeote Candidatus Nitrosocosmicus arcticus Is Stimulated by Increasing Temperatures.</title>
        <authorList>
            <person name="Alves R.J.E."/>
            <person name="Kerou M."/>
            <person name="Zappe A."/>
            <person name="Bittner R."/>
            <person name="Abby S.S."/>
            <person name="Schmidt H.A."/>
            <person name="Pfeifer K."/>
            <person name="Schleper C."/>
        </authorList>
    </citation>
    <scope>NUCLEOTIDE SEQUENCE [LARGE SCALE GENOMIC DNA]</scope>
    <source>
        <strain evidence="2 3">Kfb</strain>
    </source>
</reference>
<evidence type="ECO:0000256" key="1">
    <source>
        <dbReference type="SAM" id="Phobius"/>
    </source>
</evidence>
<gene>
    <name evidence="2" type="ORF">NARC_30043</name>
</gene>
<keyword evidence="3" id="KW-1185">Reference proteome</keyword>
<dbReference type="RefSeq" id="WP_144728739.1">
    <property type="nucleotide sequence ID" value="NZ_ML675579.1"/>
</dbReference>
<keyword evidence="1" id="KW-0472">Membrane</keyword>
<feature type="transmembrane region" description="Helical" evidence="1">
    <location>
        <begin position="101"/>
        <end position="119"/>
    </location>
</feature>
<keyword evidence="1" id="KW-1133">Transmembrane helix</keyword>
<dbReference type="AlphaFoldDB" id="A0A557SXJ7"/>
<evidence type="ECO:0008006" key="4">
    <source>
        <dbReference type="Google" id="ProtNLM"/>
    </source>
</evidence>
<keyword evidence="1" id="KW-0812">Transmembrane</keyword>
<dbReference type="Proteomes" id="UP000315289">
    <property type="component" value="Unassembled WGS sequence"/>
</dbReference>
<dbReference type="EMBL" id="VOAH01000003">
    <property type="protein sequence ID" value="TVP41329.1"/>
    <property type="molecule type" value="Genomic_DNA"/>
</dbReference>
<protein>
    <recommendedName>
        <fullName evidence="4">TM2 domain-containing protein</fullName>
    </recommendedName>
</protein>
<organism evidence="2 3">
    <name type="scientific">Candidatus Nitrosocosmicus arcticus</name>
    <dbReference type="NCBI Taxonomy" id="2035267"/>
    <lineage>
        <taxon>Archaea</taxon>
        <taxon>Nitrososphaerota</taxon>
        <taxon>Nitrososphaeria</taxon>
        <taxon>Nitrososphaerales</taxon>
        <taxon>Nitrososphaeraceae</taxon>
        <taxon>Candidatus Nitrosocosmicus</taxon>
    </lineage>
</organism>
<proteinExistence type="predicted"/>
<dbReference type="OrthoDB" id="385418at2157"/>
<accession>A0A557SXJ7</accession>
<comment type="caution">
    <text evidence="2">The sequence shown here is derived from an EMBL/GenBank/DDBJ whole genome shotgun (WGS) entry which is preliminary data.</text>
</comment>
<sequence length="144" mass="16315">MVQAVIPFKSGGIAFILAFFFGLFLFNGIGHMYIGKVRRGVGFLLLGWLIYSLLLGFLIFTIGLNIGQFFDLYSNQNAVPGINDDLIPQNSIDSESFDSNMPMPLLFFFGIIYLVYWIAQAADANRLAKKFNRHLDKEGTLLWY</sequence>
<evidence type="ECO:0000313" key="3">
    <source>
        <dbReference type="Proteomes" id="UP000315289"/>
    </source>
</evidence>